<proteinExistence type="inferred from homology"/>
<protein>
    <submittedName>
        <fullName evidence="5">Uncharacterized protein</fullName>
    </submittedName>
</protein>
<evidence type="ECO:0000256" key="1">
    <source>
        <dbReference type="ARBA" id="ARBA00005480"/>
    </source>
</evidence>
<evidence type="ECO:0000256" key="4">
    <source>
        <dbReference type="SAM" id="MobiDB-lite"/>
    </source>
</evidence>
<dbReference type="InterPro" id="IPR008606">
    <property type="entry name" value="EIF4EBP"/>
</dbReference>
<evidence type="ECO:0000256" key="2">
    <source>
        <dbReference type="ARBA" id="ARBA00022845"/>
    </source>
</evidence>
<keyword evidence="2" id="KW-0810">Translation regulation</keyword>
<comment type="similarity">
    <text evidence="1">Belongs to the eIF4E-binding protein family.</text>
</comment>
<feature type="compositionally biased region" description="Basic residues" evidence="4">
    <location>
        <begin position="79"/>
        <end position="88"/>
    </location>
</feature>
<organism evidence="5 6">
    <name type="scientific">Clavelina lepadiformis</name>
    <name type="common">Light-bulb sea squirt</name>
    <name type="synonym">Ascidia lepadiformis</name>
    <dbReference type="NCBI Taxonomy" id="159417"/>
    <lineage>
        <taxon>Eukaryota</taxon>
        <taxon>Metazoa</taxon>
        <taxon>Chordata</taxon>
        <taxon>Tunicata</taxon>
        <taxon>Ascidiacea</taxon>
        <taxon>Aplousobranchia</taxon>
        <taxon>Clavelinidae</taxon>
        <taxon>Clavelina</taxon>
    </lineage>
</organism>
<name>A0ABP0G641_CLALP</name>
<dbReference type="EMBL" id="CAWYQH010000102">
    <property type="protein sequence ID" value="CAK8686343.1"/>
    <property type="molecule type" value="Genomic_DNA"/>
</dbReference>
<comment type="caution">
    <text evidence="5">The sequence shown here is derived from an EMBL/GenBank/DDBJ whole genome shotgun (WGS) entry which is preliminary data.</text>
</comment>
<evidence type="ECO:0000313" key="5">
    <source>
        <dbReference type="EMBL" id="CAK8686343.1"/>
    </source>
</evidence>
<reference evidence="5 6" key="1">
    <citation type="submission" date="2024-02" db="EMBL/GenBank/DDBJ databases">
        <authorList>
            <person name="Daric V."/>
            <person name="Darras S."/>
        </authorList>
    </citation>
    <scope>NUCLEOTIDE SEQUENCE [LARGE SCALE GENOMIC DNA]</scope>
</reference>
<feature type="compositionally biased region" description="Low complexity" evidence="4">
    <location>
        <begin position="192"/>
        <end position="207"/>
    </location>
</feature>
<gene>
    <name evidence="5" type="ORF">CVLEPA_LOCUS18288</name>
</gene>
<dbReference type="Pfam" id="PF05456">
    <property type="entry name" value="eIF_4EBP"/>
    <property type="match status" value="1"/>
</dbReference>
<feature type="region of interest" description="Disordered" evidence="4">
    <location>
        <begin position="161"/>
        <end position="215"/>
    </location>
</feature>
<dbReference type="Proteomes" id="UP001642483">
    <property type="component" value="Unassembled WGS sequence"/>
</dbReference>
<accession>A0ABP0G641</accession>
<dbReference type="PANTHER" id="PTHR12669">
    <property type="entry name" value="EUKARYOTIC TRANSLATION INITIATION FACTOR 4E-BINDING PROTEIN"/>
    <property type="match status" value="1"/>
</dbReference>
<dbReference type="PANTHER" id="PTHR12669:SF12">
    <property type="entry name" value="EUKARYOTIC TRANSLATION INITIATION FACTOR 4E-BINDING PROTEIN"/>
    <property type="match status" value="1"/>
</dbReference>
<evidence type="ECO:0000313" key="6">
    <source>
        <dbReference type="Proteomes" id="UP001642483"/>
    </source>
</evidence>
<keyword evidence="6" id="KW-1185">Reference proteome</keyword>
<evidence type="ECO:0000256" key="3">
    <source>
        <dbReference type="ARBA" id="ARBA00023193"/>
    </source>
</evidence>
<keyword evidence="3" id="KW-0652">Protein synthesis inhibitor</keyword>
<sequence length="215" mass="23683">MKTVIALTVDDHCDGITGSLKSDKNLVRTTTSAKSLACKRNEAPNPWKSKQLQLLGWSKFIEEKHVDEQARTKRTEAHRCHRNQHKNLARTSSAPVKIPNKRHDNSHPKKQVGRVNSSGGPGLSPGGPCLNYNVPNHVLCTHRITYDRDFLLECRQSPLSLTPPSGLPVIPGATAPPEKRRSKRQNLKKTDSNASTSSVISATSTMSNASEDEHL</sequence>
<feature type="region of interest" description="Disordered" evidence="4">
    <location>
        <begin position="73"/>
        <end position="122"/>
    </location>
</feature>